<evidence type="ECO:0000313" key="4">
    <source>
        <dbReference type="Proteomes" id="UP001189429"/>
    </source>
</evidence>
<evidence type="ECO:0008006" key="5">
    <source>
        <dbReference type="Google" id="ProtNLM"/>
    </source>
</evidence>
<protein>
    <recommendedName>
        <fullName evidence="5">Armadillo repeat-containing protein 8</fullName>
    </recommendedName>
</protein>
<evidence type="ECO:0000256" key="1">
    <source>
        <dbReference type="PROSITE-ProRule" id="PRU00259"/>
    </source>
</evidence>
<dbReference type="Gene3D" id="1.25.10.10">
    <property type="entry name" value="Leucine-rich Repeat Variant"/>
    <property type="match status" value="1"/>
</dbReference>
<dbReference type="Pfam" id="PF00514">
    <property type="entry name" value="Arm"/>
    <property type="match status" value="1"/>
</dbReference>
<dbReference type="PROSITE" id="PS50176">
    <property type="entry name" value="ARM_REPEAT"/>
    <property type="match status" value="1"/>
</dbReference>
<reference evidence="3" key="1">
    <citation type="submission" date="2023-10" db="EMBL/GenBank/DDBJ databases">
        <authorList>
            <person name="Chen Y."/>
            <person name="Shah S."/>
            <person name="Dougan E. K."/>
            <person name="Thang M."/>
            <person name="Chan C."/>
        </authorList>
    </citation>
    <scope>NUCLEOTIDE SEQUENCE [LARGE SCALE GENOMIC DNA]</scope>
</reference>
<name>A0ABN9U9M3_9DINO</name>
<dbReference type="SMART" id="SM00185">
    <property type="entry name" value="ARM"/>
    <property type="match status" value="1"/>
</dbReference>
<sequence>MVARALARLSRSNGNNKAQMVHSGAIPLLVALLESEDGVVRGEAAAALSSLAANNEDPGYAAEIRSAANEAQCSLQAVDLAQAEAPVLLHIYDVSGDARRCTSSMSSSGPSALVPSTRAWRSMALGGWRAPRSAAPGSSAAPRAGTRPTRTARRCTWTSPRSRARRSPSCCRG</sequence>
<feature type="region of interest" description="Disordered" evidence="2">
    <location>
        <begin position="129"/>
        <end position="173"/>
    </location>
</feature>
<dbReference type="EMBL" id="CAUYUJ010015593">
    <property type="protein sequence ID" value="CAK0855984.1"/>
    <property type="molecule type" value="Genomic_DNA"/>
</dbReference>
<gene>
    <name evidence="3" type="ORF">PCOR1329_LOCUS46492</name>
</gene>
<evidence type="ECO:0000256" key="2">
    <source>
        <dbReference type="SAM" id="MobiDB-lite"/>
    </source>
</evidence>
<dbReference type="InterPro" id="IPR011989">
    <property type="entry name" value="ARM-like"/>
</dbReference>
<dbReference type="InterPro" id="IPR016024">
    <property type="entry name" value="ARM-type_fold"/>
</dbReference>
<comment type="caution">
    <text evidence="3">The sequence shown here is derived from an EMBL/GenBank/DDBJ whole genome shotgun (WGS) entry which is preliminary data.</text>
</comment>
<organism evidence="3 4">
    <name type="scientific">Prorocentrum cordatum</name>
    <dbReference type="NCBI Taxonomy" id="2364126"/>
    <lineage>
        <taxon>Eukaryota</taxon>
        <taxon>Sar</taxon>
        <taxon>Alveolata</taxon>
        <taxon>Dinophyceae</taxon>
        <taxon>Prorocentrales</taxon>
        <taxon>Prorocentraceae</taxon>
        <taxon>Prorocentrum</taxon>
    </lineage>
</organism>
<feature type="repeat" description="ARM" evidence="1">
    <location>
        <begin position="24"/>
        <end position="57"/>
    </location>
</feature>
<dbReference type="InterPro" id="IPR000225">
    <property type="entry name" value="Armadillo"/>
</dbReference>
<accession>A0ABN9U9M3</accession>
<keyword evidence="4" id="KW-1185">Reference proteome</keyword>
<dbReference type="Proteomes" id="UP001189429">
    <property type="component" value="Unassembled WGS sequence"/>
</dbReference>
<proteinExistence type="predicted"/>
<dbReference type="SUPFAM" id="SSF48371">
    <property type="entry name" value="ARM repeat"/>
    <property type="match status" value="1"/>
</dbReference>
<evidence type="ECO:0000313" key="3">
    <source>
        <dbReference type="EMBL" id="CAK0855984.1"/>
    </source>
</evidence>